<evidence type="ECO:0000256" key="6">
    <source>
        <dbReference type="ARBA" id="ARBA00023288"/>
    </source>
</evidence>
<gene>
    <name evidence="8" type="ORF">CDL15_Pgr014665</name>
    <name evidence="9" type="ORF">CRG98_047140</name>
</gene>
<comment type="caution">
    <text evidence="8">The sequence shown here is derived from an EMBL/GenBank/DDBJ whole genome shotgun (WGS) entry which is preliminary data.</text>
</comment>
<evidence type="ECO:0000256" key="5">
    <source>
        <dbReference type="ARBA" id="ARBA00023180"/>
    </source>
</evidence>
<evidence type="ECO:0000313" key="9">
    <source>
        <dbReference type="EMBL" id="PKI32478.1"/>
    </source>
</evidence>
<comment type="subcellular location">
    <subcellularLocation>
        <location evidence="1">Cell membrane</location>
        <topology evidence="1">Lipid-anchor</topology>
        <topology evidence="1">GPI-anchor</topology>
    </subcellularLocation>
</comment>
<organism evidence="8 10">
    <name type="scientific">Punica granatum</name>
    <name type="common">Pomegranate</name>
    <dbReference type="NCBI Taxonomy" id="22663"/>
    <lineage>
        <taxon>Eukaryota</taxon>
        <taxon>Viridiplantae</taxon>
        <taxon>Streptophyta</taxon>
        <taxon>Embryophyta</taxon>
        <taxon>Tracheophyta</taxon>
        <taxon>Spermatophyta</taxon>
        <taxon>Magnoliopsida</taxon>
        <taxon>eudicotyledons</taxon>
        <taxon>Gunneridae</taxon>
        <taxon>Pentapetalae</taxon>
        <taxon>rosids</taxon>
        <taxon>malvids</taxon>
        <taxon>Myrtales</taxon>
        <taxon>Lythraceae</taxon>
        <taxon>Punica</taxon>
    </lineage>
</organism>
<dbReference type="PANTHER" id="PTHR31673">
    <property type="entry name" value="PROTEIN COBRA"/>
    <property type="match status" value="1"/>
</dbReference>
<dbReference type="EMBL" id="MTKT01000548">
    <property type="protein sequence ID" value="OWM90363.1"/>
    <property type="molecule type" value="Genomic_DNA"/>
</dbReference>
<dbReference type="OrthoDB" id="2012261at2759"/>
<keyword evidence="5" id="KW-0325">Glycoprotein</keyword>
<evidence type="ECO:0000256" key="2">
    <source>
        <dbReference type="ARBA" id="ARBA00005507"/>
    </source>
</evidence>
<dbReference type="GO" id="GO:0052324">
    <property type="term" value="P:plant-type cell wall cellulose biosynthetic process"/>
    <property type="evidence" value="ECO:0007669"/>
    <property type="project" value="TreeGrafter"/>
</dbReference>
<accession>A0A218XZC0</accession>
<dbReference type="Proteomes" id="UP000233551">
    <property type="component" value="Unassembled WGS sequence"/>
</dbReference>
<evidence type="ECO:0000256" key="3">
    <source>
        <dbReference type="ARBA" id="ARBA00022622"/>
    </source>
</evidence>
<dbReference type="GO" id="GO:0005886">
    <property type="term" value="C:plasma membrane"/>
    <property type="evidence" value="ECO:0007669"/>
    <property type="project" value="UniProtKB-SubCell"/>
</dbReference>
<dbReference type="Pfam" id="PF25079">
    <property type="entry name" value="COB_C"/>
    <property type="match status" value="1"/>
</dbReference>
<keyword evidence="4" id="KW-0732">Signal</keyword>
<dbReference type="InterPro" id="IPR056900">
    <property type="entry name" value="COB_C"/>
</dbReference>
<evidence type="ECO:0000256" key="4">
    <source>
        <dbReference type="ARBA" id="ARBA00022729"/>
    </source>
</evidence>
<evidence type="ECO:0000313" key="8">
    <source>
        <dbReference type="EMBL" id="OWM90363.1"/>
    </source>
</evidence>
<dbReference type="EMBL" id="PGOL01007602">
    <property type="protein sequence ID" value="PKI32478.1"/>
    <property type="molecule type" value="Genomic_DNA"/>
</dbReference>
<dbReference type="Proteomes" id="UP000197138">
    <property type="component" value="Unassembled WGS sequence"/>
</dbReference>
<dbReference type="GO" id="GO:0010215">
    <property type="term" value="P:cellulose microfibril organization"/>
    <property type="evidence" value="ECO:0007669"/>
    <property type="project" value="InterPro"/>
</dbReference>
<keyword evidence="6" id="KW-0449">Lipoprotein</keyword>
<evidence type="ECO:0000313" key="10">
    <source>
        <dbReference type="Proteomes" id="UP000197138"/>
    </source>
</evidence>
<dbReference type="PANTHER" id="PTHR31673:SF23">
    <property type="entry name" value="COBRA-LIKE PROTEIN 4"/>
    <property type="match status" value="1"/>
</dbReference>
<dbReference type="InterPro" id="IPR006918">
    <property type="entry name" value="COBRA_pln"/>
</dbReference>
<reference evidence="8" key="2">
    <citation type="submission" date="2017-06" db="EMBL/GenBank/DDBJ databases">
        <title>The pomegranate genome and the genomics of punicalagin biosynthesis.</title>
        <authorList>
            <person name="Xu C."/>
        </authorList>
    </citation>
    <scope>NUCLEOTIDE SEQUENCE [LARGE SCALE GENOMIC DNA]</scope>
    <source>
        <tissue evidence="8">Fresh leaf</tissue>
    </source>
</reference>
<evidence type="ECO:0000256" key="1">
    <source>
        <dbReference type="ARBA" id="ARBA00004609"/>
    </source>
</evidence>
<reference evidence="10" key="1">
    <citation type="journal article" date="2017" name="Plant J.">
        <title>The pomegranate (Punica granatum L.) genome and the genomics of punicalagin biosynthesis.</title>
        <authorList>
            <person name="Qin G."/>
            <person name="Xu C."/>
            <person name="Ming R."/>
            <person name="Tang H."/>
            <person name="Guyot R."/>
            <person name="Kramer E.M."/>
            <person name="Hu Y."/>
            <person name="Yi X."/>
            <person name="Qi Y."/>
            <person name="Xu X."/>
            <person name="Gao Z."/>
            <person name="Pan H."/>
            <person name="Jian J."/>
            <person name="Tian Y."/>
            <person name="Yue Z."/>
            <person name="Xu Y."/>
        </authorList>
    </citation>
    <scope>NUCLEOTIDE SEQUENCE [LARGE SCALE GENOMIC DNA]</scope>
    <source>
        <strain evidence="10">cv. Dabenzi</strain>
    </source>
</reference>
<keyword evidence="3" id="KW-0472">Membrane</keyword>
<keyword evidence="11" id="KW-1185">Reference proteome</keyword>
<keyword evidence="3" id="KW-0336">GPI-anchor</keyword>
<protein>
    <recommendedName>
        <fullName evidence="7">COBRA C-terminal domain-containing protein</fullName>
    </recommendedName>
</protein>
<reference evidence="9 11" key="3">
    <citation type="submission" date="2017-11" db="EMBL/GenBank/DDBJ databases">
        <title>De-novo sequencing of pomegranate (Punica granatum L.) genome.</title>
        <authorList>
            <person name="Akparov Z."/>
            <person name="Amiraslanov A."/>
            <person name="Hajiyeva S."/>
            <person name="Abbasov M."/>
            <person name="Kaur K."/>
            <person name="Hamwieh A."/>
            <person name="Solovyev V."/>
            <person name="Salamov A."/>
            <person name="Braich B."/>
            <person name="Kosarev P."/>
            <person name="Mahmoud A."/>
            <person name="Hajiyev E."/>
            <person name="Babayeva S."/>
            <person name="Izzatullayeva V."/>
            <person name="Mammadov A."/>
            <person name="Mammadov A."/>
            <person name="Sharifova S."/>
            <person name="Ojaghi J."/>
            <person name="Eynullazada K."/>
            <person name="Bayramov B."/>
            <person name="Abdulazimova A."/>
            <person name="Shahmuradov I."/>
        </authorList>
    </citation>
    <scope>NUCLEOTIDE SEQUENCE [LARGE SCALE GENOMIC DNA]</scope>
    <source>
        <strain evidence="9">AG2017</strain>
        <strain evidence="11">cv. AG2017</strain>
        <tissue evidence="9">Leaf</tissue>
    </source>
</reference>
<evidence type="ECO:0000259" key="7">
    <source>
        <dbReference type="Pfam" id="PF25079"/>
    </source>
</evidence>
<name>A0A218XZC0_PUNGR</name>
<dbReference type="STRING" id="22663.A0A218XZC0"/>
<comment type="similarity">
    <text evidence="2">Belongs to the COBRA family.</text>
</comment>
<proteinExistence type="inferred from homology"/>
<dbReference type="GeneID" id="116188895"/>
<evidence type="ECO:0000313" key="11">
    <source>
        <dbReference type="Proteomes" id="UP000233551"/>
    </source>
</evidence>
<dbReference type="AlphaFoldDB" id="A0A218XZC0"/>
<feature type="domain" description="COBRA C-terminal" evidence="7">
    <location>
        <begin position="16"/>
        <end position="153"/>
    </location>
</feature>
<sequence length="178" mass="20474">MSVVASQPPINGNGPTLQCTQQRCPIQVHWHFKANYKEYWRVKITITNFNYGMNYTHWTLVAQHSNLAIISRVYNFEYEPLNTYGSITDTGMFYGIKYHNMMLNEAVPEGIVQPEMILRKDKNTFTLAQGWPFPRKIYFNGDECTMPSPDVYPSLPNSASGKRLLSLGLALFLPTLWN</sequence>
<dbReference type="GO" id="GO:0098552">
    <property type="term" value="C:side of membrane"/>
    <property type="evidence" value="ECO:0007669"/>
    <property type="project" value="UniProtKB-KW"/>
</dbReference>